<organism evidence="1 2">
    <name type="scientific">Micromonospora inaquosa</name>
    <dbReference type="NCBI Taxonomy" id="2203716"/>
    <lineage>
        <taxon>Bacteria</taxon>
        <taxon>Bacillati</taxon>
        <taxon>Actinomycetota</taxon>
        <taxon>Actinomycetes</taxon>
        <taxon>Micromonosporales</taxon>
        <taxon>Micromonosporaceae</taxon>
        <taxon>Micromonospora</taxon>
    </lineage>
</organism>
<keyword evidence="2" id="KW-1185">Reference proteome</keyword>
<gene>
    <name evidence="1" type="ORF">DLJ59_29050</name>
</gene>
<protein>
    <submittedName>
        <fullName evidence="1">TmrB-like protein</fullName>
    </submittedName>
</protein>
<comment type="caution">
    <text evidence="1">The sequence shown here is derived from an EMBL/GenBank/DDBJ whole genome shotgun (WGS) entry which is preliminary data.</text>
</comment>
<dbReference type="InterPro" id="IPR027417">
    <property type="entry name" value="P-loop_NTPase"/>
</dbReference>
<proteinExistence type="predicted"/>
<dbReference type="Proteomes" id="UP000282312">
    <property type="component" value="Unassembled WGS sequence"/>
</dbReference>
<dbReference type="AlphaFoldDB" id="A0A3N9WA57"/>
<dbReference type="Pfam" id="PF13671">
    <property type="entry name" value="AAA_33"/>
    <property type="match status" value="1"/>
</dbReference>
<evidence type="ECO:0000313" key="2">
    <source>
        <dbReference type="Proteomes" id="UP000282312"/>
    </source>
</evidence>
<dbReference type="RefSeq" id="WP_124776502.1">
    <property type="nucleotide sequence ID" value="NZ_QGSZ01000317.1"/>
</dbReference>
<sequence length="180" mass="20041">MKLIWINGAFGAGKTTLSEMLTAEDPRLLMFDAELPGFMLREIVPLPASGDFQDLRVWRRSVADTAIALLEEYGRTLVVPMTVVVPSYLEEIFGRLRAHSVGVDHFFIDVPFRVLQARIEAQSIWPDDPARDAQVRTWRLEQVNRCVAAVGLLPVDTVVLDGELPVVELASQVLARSAQS</sequence>
<dbReference type="Gene3D" id="3.40.50.300">
    <property type="entry name" value="P-loop containing nucleotide triphosphate hydrolases"/>
    <property type="match status" value="1"/>
</dbReference>
<name>A0A3N9WA57_9ACTN</name>
<accession>A0A3N9WA57</accession>
<dbReference type="OrthoDB" id="9799092at2"/>
<dbReference type="SUPFAM" id="SSF52540">
    <property type="entry name" value="P-loop containing nucleoside triphosphate hydrolases"/>
    <property type="match status" value="1"/>
</dbReference>
<evidence type="ECO:0000313" key="1">
    <source>
        <dbReference type="EMBL" id="RQW97568.1"/>
    </source>
</evidence>
<reference evidence="1 2" key="1">
    <citation type="submission" date="2018-05" db="EMBL/GenBank/DDBJ databases">
        <title>Micromonospora from Atacama Desert.</title>
        <authorList>
            <person name="Carro L."/>
            <person name="Goodfellow M."/>
            <person name="Klenk H.-P."/>
        </authorList>
    </citation>
    <scope>NUCLEOTIDE SEQUENCE [LARGE SCALE GENOMIC DNA]</scope>
    <source>
        <strain evidence="1 2">LB39</strain>
    </source>
</reference>
<dbReference type="EMBL" id="QGSZ01000317">
    <property type="protein sequence ID" value="RQW97568.1"/>
    <property type="molecule type" value="Genomic_DNA"/>
</dbReference>